<dbReference type="InterPro" id="IPR036420">
    <property type="entry name" value="BRCT_dom_sf"/>
</dbReference>
<dbReference type="SMART" id="SM00101">
    <property type="entry name" value="14_3_3"/>
    <property type="match status" value="1"/>
</dbReference>
<keyword evidence="4 10" id="KW-0328">Glycosyltransferase</keyword>
<feature type="domain" description="VIT" evidence="9">
    <location>
        <begin position="613"/>
        <end position="743"/>
    </location>
</feature>
<dbReference type="EMBL" id="CAJPWZ010001070">
    <property type="protein sequence ID" value="CAG2207108.1"/>
    <property type="molecule type" value="Genomic_DNA"/>
</dbReference>
<dbReference type="Gene3D" id="1.20.190.20">
    <property type="entry name" value="14-3-3 domain"/>
    <property type="match status" value="1"/>
</dbReference>
<dbReference type="SMART" id="SM00292">
    <property type="entry name" value="BRCT"/>
    <property type="match status" value="1"/>
</dbReference>
<evidence type="ECO:0000259" key="6">
    <source>
        <dbReference type="PROSITE" id="PS50172"/>
    </source>
</evidence>
<sequence>MSIFSDCQIVLDLTTSVNFKKKTEIRKKITNNGGVISYIVTKKSTHVVCNDPEKADISYKCKMASKYGLPVVSLDYIHDCVDQGRLLNTDNYILVGKTKSQEFSSGKITASKYQSKEPKKKKFKIDPKNVKVWKIEDKNAPEYNEKDYEVAKYAIFQKYDKLKETTLFYNLEIHVAEPVDLNRSDCYRFRVYSHFGSLTDIERGVTECRYVATSDDALHVYTYLHTEQTRPPYNMDVIYQPLSRKIGSTNFQKMVEIYGMDSRPLSPSTEELIEHIWKEATGEIEQVISVPLQSIKLEQIEKAEAILLKIKDCKDDLKVEQLFKEFNETLPHKNKTQPVRSQRRSWLSKKQDICQMIKDMVAVSESTNWSTRSSTEAKYKALRCRLDGLQITDTEYKQIKEHIIQSLKQGSPEISISNVFCVHRQVEEDNFRKDLRPQKLLFHASKVQNFVGILSRGLLLPKIIVDDFGGTRTDAGMLGNGVYFASSASTSIQYSDQSKCKGTRMMLVSNVALGNCKDFTEYHKDLQWPPEGYDSCHGVASSEDQSSEFQDDEYVIYNTNQQIVEYLVEFSVEGDIKQSLNIESMFTMEEDVDLDVNQQIDLKDVSGIKNPMDKVEPGLVSTSGESCVLKSVHIRAQLMDLASKVVVLQEYHNTSTSTLEAKYVFPLDDMAAVCGFEAFINGKHIVGEVKEKETAHKEYKKAISEGHGAYLMDQDEETPDVFTVSVGNLPPGCVALIKITYVSELQVEGELINFTIPGSVAPWKQGPSNTEGDDSCTIQVSIQMPFDIRTVTCPTHKIMKKSTATRCTVSMTEGQTISDGFQLLIGLAEIHVPRMWVEVDNEGKQTEAAMLTFYPEFEAAEDNETEIILVLDLSNSMKGKALQEAKKILLLTLNHLSAHTLFNIVVFGTCYRELFPAGQKKSKSTLKIAKQFVKDIQANMGSTEVYRPLHSFFLLKPENSLRNVFILSDGHINNEETTLKAVHDNCQHTRIFTFGVSAIANKHVLKAMSRLGAGSFEYFDSQSKSKWENKVKSQIQKTSQPVLTSVSVAWQQFDTPPPVQAPQQITALFNGSRLVVYGFVSNCKMATLKAEIGGQEISTVVSTSELSTTQGQNLHRLTAKAIIRDWEDGVLSPDSIDHQLKKMDMKDYIIELSKKYSIVTQLTSFIAVEKREKDEVIEADGPSILELVSDEDVDTLQYLGWEGEGEGEEEHLYCNSTYFGAEMGDSYDELICEEWKKALPMHNLLRCEIMDQINKVESTHVDLTAEQRNLLSDVFRREILSKRTILRNNSRNEHKENKGKKYFLYILPGSSQKKFADAHLYYIVVEMIKMKPQKKKLAAYNIASDTASAGLPPTHPVCLDLALSLSALYHDVLNSPDKTCSIAKSAFDQAISELDCLSEESYKDSTVKMQLLRDNLTLWSAEGEDLETDMSPEQKGYARFIDSDEDANELFSFNSSYASCEDFEEDEILEEATSMISEEGQYKSSSDEDVQIMPLVLDAGSLMMKAGFAGDDHPRANFPTAVGRPRHQGVMVGMGQKDAYVGFEACGKPAKGKELEKKEVKQRGADTLMKYSRSLTLSSDEDTIESSVPDKHQALKTLSDMLSLKSGSLRKIQPTQPDASPPFQSQMISDAQSKGTQQSTSQLLSDKLEIKASPFHSKRLSYEPPGEMRPPQPPRGMPPSQPLRGKHVDGSSSVIPPDPSTQLYFPMSPAQAFPEEIVYDALPPPPPPLPSTRGMPPPAPLQSTRAMSDKWQIKPSTFRSKRLFDDPSRGMPPPQPPGGMHVVGSSSVKSDPPSIQMYSPMSAALAFPEEICDELLPQQVGPQFGIPPPPPPLASSRGIPPPPPPLPSSGMPPPTSLQSRGMPVKIKCSASGMPPLHQQGKPQPPLQSSKQMDSLVSGAPPPSLLKELNRMLPEPRYGPPRGIQPPPFGPREMAKSSSSHLKQNQVFSSTSPRAQLLSDISDGSSAKKMSGLTARGGSARVFGSITKSLSIIEKDIPSQLDSADSVQKQSNTEELMVDSHASLFDNLRSRKFKKRMGKVNVTDYADNRLQVDEDDEDGEDGDDDNRGMMTKLRTVNVHGFKVKLSTEPAKPRGFLCEIGGQRRRAAIKAKDRDSYGIDVKKVSSRSETVRQQGPSTDLADYGIGSTIKPVKTGGTVDKYSMNKIFAIQEEDGSWKFSQQLCTLLGIEYDACMKILKEAGIKSLGQQLPK</sequence>
<dbReference type="Gene3D" id="3.40.50.410">
    <property type="entry name" value="von Willebrand factor, type A domain"/>
    <property type="match status" value="1"/>
</dbReference>
<feature type="compositionally biased region" description="Pro residues" evidence="5">
    <location>
        <begin position="1916"/>
        <end position="1929"/>
    </location>
</feature>
<feature type="region of interest" description="Disordered" evidence="5">
    <location>
        <begin position="1718"/>
        <end position="1795"/>
    </location>
</feature>
<feature type="compositionally biased region" description="Pro residues" evidence="5">
    <location>
        <begin position="1667"/>
        <end position="1681"/>
    </location>
</feature>
<dbReference type="InterPro" id="IPR013694">
    <property type="entry name" value="VIT"/>
</dbReference>
<dbReference type="SUPFAM" id="SSF53067">
    <property type="entry name" value="Actin-like ATPase domain"/>
    <property type="match status" value="1"/>
</dbReference>
<dbReference type="InterPro" id="IPR012317">
    <property type="entry name" value="Poly(ADP-ribose)pol_cat_dom"/>
</dbReference>
<dbReference type="OrthoDB" id="1729737at2759"/>
<proteinExistence type="inferred from homology"/>
<dbReference type="SUPFAM" id="SSF48445">
    <property type="entry name" value="14-3-3 protein"/>
    <property type="match status" value="1"/>
</dbReference>
<feature type="domain" description="BRCT" evidence="6">
    <location>
        <begin position="1"/>
        <end position="94"/>
    </location>
</feature>
<dbReference type="SMR" id="A0A8S3RCH6"/>
<dbReference type="Pfam" id="PF08487">
    <property type="entry name" value="VIT"/>
    <property type="match status" value="1"/>
</dbReference>
<dbReference type="EC" id="2.4.2.-" evidence="4"/>
<evidence type="ECO:0000256" key="5">
    <source>
        <dbReference type="SAM" id="MobiDB-lite"/>
    </source>
</evidence>
<dbReference type="Gene3D" id="3.30.420.40">
    <property type="match status" value="1"/>
</dbReference>
<comment type="caution">
    <text evidence="10">The sequence shown here is derived from an EMBL/GenBank/DDBJ whole genome shotgun (WGS) entry which is preliminary data.</text>
</comment>
<feature type="compositionally biased region" description="Pro residues" evidence="5">
    <location>
        <begin position="1825"/>
        <end position="1855"/>
    </location>
</feature>
<dbReference type="GO" id="GO:0003950">
    <property type="term" value="F:NAD+ poly-ADP-ribosyltransferase activity"/>
    <property type="evidence" value="ECO:0007669"/>
    <property type="project" value="UniProtKB-UniRule"/>
</dbReference>
<feature type="compositionally biased region" description="Polar residues" evidence="5">
    <location>
        <begin position="1935"/>
        <end position="1953"/>
    </location>
</feature>
<dbReference type="PROSITE" id="PS51468">
    <property type="entry name" value="VIT"/>
    <property type="match status" value="1"/>
</dbReference>
<dbReference type="Pfam" id="PF00644">
    <property type="entry name" value="PARP"/>
    <property type="match status" value="1"/>
</dbReference>
<evidence type="ECO:0000259" key="7">
    <source>
        <dbReference type="PROSITE" id="PS50234"/>
    </source>
</evidence>
<dbReference type="Pfam" id="PF00022">
    <property type="entry name" value="Actin"/>
    <property type="match status" value="1"/>
</dbReference>
<dbReference type="PROSITE" id="PS51059">
    <property type="entry name" value="PARP_CATALYTIC"/>
    <property type="match status" value="1"/>
</dbReference>
<dbReference type="FunFam" id="3.30.420.40:FF:000050">
    <property type="entry name" value="Actin, alpha skeletal muscle"/>
    <property type="match status" value="1"/>
</dbReference>
<name>A0A8S3RCH6_MYTED</name>
<dbReference type="PROSITE" id="PS50172">
    <property type="entry name" value="BRCT"/>
    <property type="match status" value="1"/>
</dbReference>
<dbReference type="PANTHER" id="PTHR46530">
    <property type="entry name" value="PROTEIN MONO-ADP-RIBOSYLTRANSFERASE PARP4"/>
    <property type="match status" value="1"/>
</dbReference>
<dbReference type="InterPro" id="IPR031273">
    <property type="entry name" value="PARP4"/>
</dbReference>
<accession>A0A8S3RCH6</accession>
<feature type="domain" description="VWFA" evidence="7">
    <location>
        <begin position="866"/>
        <end position="1035"/>
    </location>
</feature>
<dbReference type="GO" id="GO:0005737">
    <property type="term" value="C:cytoplasm"/>
    <property type="evidence" value="ECO:0007669"/>
    <property type="project" value="TreeGrafter"/>
</dbReference>
<dbReference type="InterPro" id="IPR023410">
    <property type="entry name" value="14-3-3_domain"/>
</dbReference>
<dbReference type="InterPro" id="IPR043129">
    <property type="entry name" value="ATPase_NBD"/>
</dbReference>
<evidence type="ECO:0000259" key="9">
    <source>
        <dbReference type="PROSITE" id="PS51468"/>
    </source>
</evidence>
<evidence type="ECO:0000313" key="11">
    <source>
        <dbReference type="Proteomes" id="UP000683360"/>
    </source>
</evidence>
<dbReference type="SUPFAM" id="SSF47587">
    <property type="entry name" value="Domain of poly(ADP-ribose) polymerase"/>
    <property type="match status" value="1"/>
</dbReference>
<dbReference type="Gene3D" id="2.30.36.70">
    <property type="entry name" value="Actin, Chain A, domain 2"/>
    <property type="match status" value="1"/>
</dbReference>
<comment type="similarity">
    <text evidence="2">Belongs to the 14-3-3 family.</text>
</comment>
<dbReference type="SMART" id="SM00327">
    <property type="entry name" value="VWA"/>
    <property type="match status" value="1"/>
</dbReference>
<dbReference type="Gene3D" id="3.90.228.10">
    <property type="match status" value="1"/>
</dbReference>
<keyword evidence="4" id="KW-0520">NAD</keyword>
<dbReference type="Pfam" id="PF00533">
    <property type="entry name" value="BRCT"/>
    <property type="match status" value="1"/>
</dbReference>
<dbReference type="InterPro" id="IPR036815">
    <property type="entry name" value="14-3-3_dom_sf"/>
</dbReference>
<feature type="region of interest" description="Disordered" evidence="5">
    <location>
        <begin position="1611"/>
        <end position="1706"/>
    </location>
</feature>
<evidence type="ECO:0000256" key="1">
    <source>
        <dbReference type="ARBA" id="ARBA00003520"/>
    </source>
</evidence>
<dbReference type="InterPro" id="IPR036465">
    <property type="entry name" value="vWFA_dom_sf"/>
</dbReference>
<dbReference type="PROSITE" id="PS50234">
    <property type="entry name" value="VWFA"/>
    <property type="match status" value="1"/>
</dbReference>
<evidence type="ECO:0000256" key="3">
    <source>
        <dbReference type="ARBA" id="ARBA00006752"/>
    </source>
</evidence>
<dbReference type="Gene3D" id="3.40.50.10190">
    <property type="entry name" value="BRCT domain"/>
    <property type="match status" value="1"/>
</dbReference>
<comment type="function">
    <text evidence="1">Actins are highly conserved proteins that are involved in various types of cell motility and are ubiquitously expressed in all eukaryotic cells.</text>
</comment>
<dbReference type="SUPFAM" id="SSF52113">
    <property type="entry name" value="BRCT domain"/>
    <property type="match status" value="1"/>
</dbReference>
<feature type="region of interest" description="Disordered" evidence="5">
    <location>
        <begin position="1816"/>
        <end position="1976"/>
    </location>
</feature>
<dbReference type="Gene3D" id="1.20.142.10">
    <property type="entry name" value="Poly(ADP-ribose) polymerase, regulatory domain"/>
    <property type="match status" value="1"/>
</dbReference>
<dbReference type="SUPFAM" id="SSF53300">
    <property type="entry name" value="vWA-like"/>
    <property type="match status" value="1"/>
</dbReference>
<dbReference type="InterPro" id="IPR004000">
    <property type="entry name" value="Actin"/>
</dbReference>
<dbReference type="Proteomes" id="UP000683360">
    <property type="component" value="Unassembled WGS sequence"/>
</dbReference>
<evidence type="ECO:0000256" key="2">
    <source>
        <dbReference type="ARBA" id="ARBA00006141"/>
    </source>
</evidence>
<dbReference type="Pfam" id="PF00244">
    <property type="entry name" value="14-3-3"/>
    <property type="match status" value="1"/>
</dbReference>
<evidence type="ECO:0000256" key="4">
    <source>
        <dbReference type="RuleBase" id="RU362114"/>
    </source>
</evidence>
<evidence type="ECO:0000259" key="8">
    <source>
        <dbReference type="PROSITE" id="PS51059"/>
    </source>
</evidence>
<dbReference type="SMART" id="SM00609">
    <property type="entry name" value="VIT"/>
    <property type="match status" value="1"/>
</dbReference>
<dbReference type="Pfam" id="PF13768">
    <property type="entry name" value="VWA_3"/>
    <property type="match status" value="1"/>
</dbReference>
<keyword evidence="11" id="KW-1185">Reference proteome</keyword>
<feature type="compositionally biased region" description="Pro residues" evidence="5">
    <location>
        <begin position="1722"/>
        <end position="1740"/>
    </location>
</feature>
<organism evidence="10 11">
    <name type="scientific">Mytilus edulis</name>
    <name type="common">Blue mussel</name>
    <dbReference type="NCBI Taxonomy" id="6550"/>
    <lineage>
        <taxon>Eukaryota</taxon>
        <taxon>Metazoa</taxon>
        <taxon>Spiralia</taxon>
        <taxon>Lophotrochozoa</taxon>
        <taxon>Mollusca</taxon>
        <taxon>Bivalvia</taxon>
        <taxon>Autobranchia</taxon>
        <taxon>Pteriomorphia</taxon>
        <taxon>Mytilida</taxon>
        <taxon>Mytiloidea</taxon>
        <taxon>Mytilidae</taxon>
        <taxon>Mytilinae</taxon>
        <taxon>Mytilus</taxon>
    </lineage>
</organism>
<reference evidence="10" key="1">
    <citation type="submission" date="2021-03" db="EMBL/GenBank/DDBJ databases">
        <authorList>
            <person name="Bekaert M."/>
        </authorList>
    </citation>
    <scope>NUCLEOTIDE SEQUENCE</scope>
</reference>
<dbReference type="SUPFAM" id="SSF56399">
    <property type="entry name" value="ADP-ribosylation"/>
    <property type="match status" value="1"/>
</dbReference>
<gene>
    <name evidence="10" type="ORF">MEDL_21361</name>
</gene>
<dbReference type="InterPro" id="IPR002035">
    <property type="entry name" value="VWF_A"/>
</dbReference>
<feature type="domain" description="PARP catalytic" evidence="8">
    <location>
        <begin position="373"/>
        <end position="579"/>
    </location>
</feature>
<feature type="compositionally biased region" description="Polar residues" evidence="5">
    <location>
        <begin position="1613"/>
        <end position="1644"/>
    </location>
</feature>
<dbReference type="InterPro" id="IPR001357">
    <property type="entry name" value="BRCT_dom"/>
</dbReference>
<comment type="similarity">
    <text evidence="3">Belongs to the actin family.</text>
</comment>
<dbReference type="CDD" id="cd17726">
    <property type="entry name" value="BRCT_PARP4_like"/>
    <property type="match status" value="1"/>
</dbReference>
<dbReference type="PANTHER" id="PTHR46530:SF1">
    <property type="entry name" value="PROTEIN MONO-ADP-RIBOSYLTRANSFERASE PARP4"/>
    <property type="match status" value="1"/>
</dbReference>
<keyword evidence="4 10" id="KW-0808">Transferase</keyword>
<protein>
    <recommendedName>
        <fullName evidence="4">Poly [ADP-ribose] polymerase</fullName>
        <shortName evidence="4">PARP</shortName>
        <ecNumber evidence="4">2.4.2.-</ecNumber>
    </recommendedName>
</protein>
<dbReference type="InterPro" id="IPR036616">
    <property type="entry name" value="Poly(ADP-ribose)pol_reg_dom_sf"/>
</dbReference>
<evidence type="ECO:0000313" key="10">
    <source>
        <dbReference type="EMBL" id="CAG2207108.1"/>
    </source>
</evidence>